<comment type="subcellular location">
    <subcellularLocation>
        <location evidence="1">Cell envelope</location>
    </subcellularLocation>
</comment>
<feature type="domain" description="Periplasmic binding protein" evidence="4">
    <location>
        <begin position="38"/>
        <end position="287"/>
    </location>
</feature>
<dbReference type="PANTHER" id="PTHR46847">
    <property type="entry name" value="D-ALLOSE-BINDING PERIPLASMIC PROTEIN-RELATED"/>
    <property type="match status" value="1"/>
</dbReference>
<organism evidence="5 6">
    <name type="scientific">Butyricicoccus intestinisimiae</name>
    <dbReference type="NCBI Taxonomy" id="2841509"/>
    <lineage>
        <taxon>Bacteria</taxon>
        <taxon>Bacillati</taxon>
        <taxon>Bacillota</taxon>
        <taxon>Clostridia</taxon>
        <taxon>Eubacteriales</taxon>
        <taxon>Butyricicoccaceae</taxon>
        <taxon>Butyricicoccus</taxon>
    </lineage>
</organism>
<evidence type="ECO:0000256" key="1">
    <source>
        <dbReference type="ARBA" id="ARBA00004196"/>
    </source>
</evidence>
<reference evidence="5 6" key="1">
    <citation type="submission" date="2021-06" db="EMBL/GenBank/DDBJ databases">
        <authorList>
            <person name="Sun Q."/>
            <person name="Li D."/>
        </authorList>
    </citation>
    <scope>NUCLEOTIDE SEQUENCE [LARGE SCALE GENOMIC DNA]</scope>
    <source>
        <strain evidence="5 6">MSJd-7</strain>
    </source>
</reference>
<evidence type="ECO:0000256" key="2">
    <source>
        <dbReference type="ARBA" id="ARBA00007639"/>
    </source>
</evidence>
<dbReference type="PANTHER" id="PTHR46847:SF1">
    <property type="entry name" value="D-ALLOSE-BINDING PERIPLASMIC PROTEIN-RELATED"/>
    <property type="match status" value="1"/>
</dbReference>
<comment type="similarity">
    <text evidence="2">Belongs to the bacterial solute-binding protein 2 family.</text>
</comment>
<evidence type="ECO:0000259" key="4">
    <source>
        <dbReference type="Pfam" id="PF13407"/>
    </source>
</evidence>
<dbReference type="Proteomes" id="UP000783588">
    <property type="component" value="Unassembled WGS sequence"/>
</dbReference>
<dbReference type="Pfam" id="PF13407">
    <property type="entry name" value="Peripla_BP_4"/>
    <property type="match status" value="1"/>
</dbReference>
<evidence type="ECO:0000313" key="5">
    <source>
        <dbReference type="EMBL" id="MBU5491392.1"/>
    </source>
</evidence>
<accession>A0ABS6EW31</accession>
<dbReference type="EMBL" id="JAHLQI010000008">
    <property type="protein sequence ID" value="MBU5491392.1"/>
    <property type="molecule type" value="Genomic_DNA"/>
</dbReference>
<evidence type="ECO:0000256" key="3">
    <source>
        <dbReference type="ARBA" id="ARBA00022729"/>
    </source>
</evidence>
<proteinExistence type="inferred from homology"/>
<gene>
    <name evidence="5" type="ORF">KQI75_12355</name>
</gene>
<evidence type="ECO:0000313" key="6">
    <source>
        <dbReference type="Proteomes" id="UP000783588"/>
    </source>
</evidence>
<comment type="caution">
    <text evidence="5">The sequence shown here is derived from an EMBL/GenBank/DDBJ whole genome shotgun (WGS) entry which is preliminary data.</text>
</comment>
<sequence>MRWRWLIGILAAALVIVLGYILHLGQTDGDGHFRIGATYMTMNNPFYSVIDEELRLKIESRGDILLTRDPALDQEKQNQQVHELLQEGIDVLVINPVDYQQVHTALSEAKEAGVPVVVVDSQVNDTDLIACTIASDNYGAGVLCAQHLMQTRDSAHIVLLEHPTAQSAVDRIRGFCDTIAHHPAYQIVDRANSEGQLEIAMPELSALLDAGEPIDTVMALNDPSAMGAMAALEEHGLLEHTLVYGVDGAPEAKSMIAEGSLTGTVAQFPIKIGQTTAQTIYQILSGKSYPSEITIPVEFITSENLDQFDMDGWQ</sequence>
<keyword evidence="6" id="KW-1185">Reference proteome</keyword>
<name>A0ABS6EW31_9FIRM</name>
<keyword evidence="3" id="KW-0732">Signal</keyword>
<protein>
    <submittedName>
        <fullName evidence="5">Sugar ABC transporter substrate-binding protein</fullName>
    </submittedName>
</protein>
<dbReference type="InterPro" id="IPR025997">
    <property type="entry name" value="SBP_2_dom"/>
</dbReference>
<dbReference type="CDD" id="cd19971">
    <property type="entry name" value="PBP1_ABC_sugar_binding-like"/>
    <property type="match status" value="1"/>
</dbReference>